<organism evidence="1 2">
    <name type="scientific">Rhodopseudomonas palustris</name>
    <dbReference type="NCBI Taxonomy" id="1076"/>
    <lineage>
        <taxon>Bacteria</taxon>
        <taxon>Pseudomonadati</taxon>
        <taxon>Pseudomonadota</taxon>
        <taxon>Alphaproteobacteria</taxon>
        <taxon>Hyphomicrobiales</taxon>
        <taxon>Nitrobacteraceae</taxon>
        <taxon>Rhodopseudomonas</taxon>
    </lineage>
</organism>
<protein>
    <submittedName>
        <fullName evidence="1">Uncharacterized protein</fullName>
    </submittedName>
</protein>
<sequence length="109" mass="12013">MIPTWSDWKRYPKPGRGGNIEAPISPGIYEVRYAQTGALYGFEAVDNLAVALAQLSVKSGRIGSWFGRRGVQPFPELEYRVCATTSRAHARTAAERMINLRSTWIAGAA</sequence>
<evidence type="ECO:0000313" key="1">
    <source>
        <dbReference type="EMBL" id="PZA11076.1"/>
    </source>
</evidence>
<proteinExistence type="predicted"/>
<reference evidence="1 2" key="1">
    <citation type="submission" date="2018-06" db="EMBL/GenBank/DDBJ databases">
        <title>Draft Whole-Genome Sequence of the purple photosynthetic bacterium Rhodospeudomonas palustris XCP.</title>
        <authorList>
            <person name="Rayyan A."/>
            <person name="Meyer T.E."/>
            <person name="Kyndt J.A."/>
        </authorList>
    </citation>
    <scope>NUCLEOTIDE SEQUENCE [LARGE SCALE GENOMIC DNA]</scope>
    <source>
        <strain evidence="1 2">XCP</strain>
    </source>
</reference>
<evidence type="ECO:0000313" key="2">
    <source>
        <dbReference type="Proteomes" id="UP000248134"/>
    </source>
</evidence>
<comment type="caution">
    <text evidence="1">The sequence shown here is derived from an EMBL/GenBank/DDBJ whole genome shotgun (WGS) entry which is preliminary data.</text>
</comment>
<dbReference type="RefSeq" id="WP_110787167.1">
    <property type="nucleotide sequence ID" value="NZ_QKQS01000023.1"/>
</dbReference>
<dbReference type="OrthoDB" id="8138912at2"/>
<gene>
    <name evidence="1" type="ORF">DNX69_17280</name>
</gene>
<name>A0A323UJB8_RHOPL</name>
<dbReference type="AlphaFoldDB" id="A0A323UJB8"/>
<accession>A0A323UJB8</accession>
<dbReference type="Proteomes" id="UP000248134">
    <property type="component" value="Unassembled WGS sequence"/>
</dbReference>
<dbReference type="EMBL" id="QKQS01000023">
    <property type="protein sequence ID" value="PZA11076.1"/>
    <property type="molecule type" value="Genomic_DNA"/>
</dbReference>